<dbReference type="GO" id="GO:0008843">
    <property type="term" value="F:endochitinase activity"/>
    <property type="evidence" value="ECO:0007669"/>
    <property type="project" value="UniProtKB-EC"/>
</dbReference>
<dbReference type="SUPFAM" id="SSF51445">
    <property type="entry name" value="(Trans)glycosidases"/>
    <property type="match status" value="1"/>
</dbReference>
<feature type="signal peptide" evidence="10">
    <location>
        <begin position="1"/>
        <end position="27"/>
    </location>
</feature>
<dbReference type="InterPro" id="IPR001579">
    <property type="entry name" value="Glyco_hydro_18_chit_AS"/>
</dbReference>
<evidence type="ECO:0000313" key="12">
    <source>
        <dbReference type="EMBL" id="KAJ1919923.1"/>
    </source>
</evidence>
<dbReference type="Proteomes" id="UP001150538">
    <property type="component" value="Unassembled WGS sequence"/>
</dbReference>
<evidence type="ECO:0000256" key="8">
    <source>
        <dbReference type="RuleBase" id="RU000489"/>
    </source>
</evidence>
<dbReference type="Gene3D" id="3.20.20.80">
    <property type="entry name" value="Glycosidases"/>
    <property type="match status" value="1"/>
</dbReference>
<dbReference type="EC" id="3.2.1.14" evidence="2"/>
<feature type="compositionally biased region" description="Low complexity" evidence="9">
    <location>
        <begin position="446"/>
        <end position="480"/>
    </location>
</feature>
<evidence type="ECO:0000256" key="10">
    <source>
        <dbReference type="SAM" id="SignalP"/>
    </source>
</evidence>
<comment type="catalytic activity">
    <reaction evidence="1">
        <text>Random endo-hydrolysis of N-acetyl-beta-D-glucosaminide (1-&gt;4)-beta-linkages in chitin and chitodextrins.</text>
        <dbReference type="EC" id="3.2.1.14"/>
    </reaction>
</comment>
<feature type="compositionally biased region" description="Basic and acidic residues" evidence="9">
    <location>
        <begin position="355"/>
        <end position="384"/>
    </location>
</feature>
<keyword evidence="13" id="KW-1185">Reference proteome</keyword>
<feature type="compositionally biased region" description="Low complexity" evidence="9">
    <location>
        <begin position="423"/>
        <end position="436"/>
    </location>
</feature>
<feature type="compositionally biased region" description="Polar residues" evidence="9">
    <location>
        <begin position="397"/>
        <end position="414"/>
    </location>
</feature>
<accession>A0A9W8A7L8</accession>
<name>A0A9W8A7L8_9FUNG</name>
<dbReference type="OrthoDB" id="6020543at2759"/>
<dbReference type="Pfam" id="PF00704">
    <property type="entry name" value="Glyco_hydro_18"/>
    <property type="match status" value="1"/>
</dbReference>
<keyword evidence="3 8" id="KW-0378">Hydrolase</keyword>
<organism evidence="12 13">
    <name type="scientific">Mycoemilia scoparia</name>
    <dbReference type="NCBI Taxonomy" id="417184"/>
    <lineage>
        <taxon>Eukaryota</taxon>
        <taxon>Fungi</taxon>
        <taxon>Fungi incertae sedis</taxon>
        <taxon>Zoopagomycota</taxon>
        <taxon>Kickxellomycotina</taxon>
        <taxon>Kickxellomycetes</taxon>
        <taxon>Kickxellales</taxon>
        <taxon>Kickxellaceae</taxon>
        <taxon>Mycoemilia</taxon>
    </lineage>
</organism>
<evidence type="ECO:0000256" key="5">
    <source>
        <dbReference type="ARBA" id="ARBA00023277"/>
    </source>
</evidence>
<feature type="region of interest" description="Disordered" evidence="9">
    <location>
        <begin position="625"/>
        <end position="674"/>
    </location>
</feature>
<dbReference type="PANTHER" id="PTHR45708">
    <property type="entry name" value="ENDOCHITINASE"/>
    <property type="match status" value="1"/>
</dbReference>
<keyword evidence="4" id="KW-0146">Chitin degradation</keyword>
<evidence type="ECO:0000256" key="4">
    <source>
        <dbReference type="ARBA" id="ARBA00023024"/>
    </source>
</evidence>
<feature type="domain" description="GH18" evidence="11">
    <location>
        <begin position="36"/>
        <end position="336"/>
    </location>
</feature>
<evidence type="ECO:0000256" key="9">
    <source>
        <dbReference type="SAM" id="MobiDB-lite"/>
    </source>
</evidence>
<dbReference type="InterPro" id="IPR001223">
    <property type="entry name" value="Glyco_hydro18_cat"/>
</dbReference>
<feature type="compositionally biased region" description="Polar residues" evidence="9">
    <location>
        <begin position="869"/>
        <end position="888"/>
    </location>
</feature>
<proteinExistence type="predicted"/>
<dbReference type="InterPro" id="IPR045321">
    <property type="entry name" value="Cts1-like"/>
</dbReference>
<evidence type="ECO:0000256" key="1">
    <source>
        <dbReference type="ARBA" id="ARBA00000822"/>
    </source>
</evidence>
<keyword evidence="10" id="KW-0732">Signal</keyword>
<dbReference type="PROSITE" id="PS51910">
    <property type="entry name" value="GH18_2"/>
    <property type="match status" value="1"/>
</dbReference>
<evidence type="ECO:0000313" key="13">
    <source>
        <dbReference type="Proteomes" id="UP001150538"/>
    </source>
</evidence>
<dbReference type="PANTHER" id="PTHR45708:SF49">
    <property type="entry name" value="ENDOCHITINASE"/>
    <property type="match status" value="1"/>
</dbReference>
<dbReference type="EMBL" id="JANBPU010000020">
    <property type="protein sequence ID" value="KAJ1919923.1"/>
    <property type="molecule type" value="Genomic_DNA"/>
</dbReference>
<dbReference type="AlphaFoldDB" id="A0A9W8A7L8"/>
<dbReference type="GO" id="GO:0000272">
    <property type="term" value="P:polysaccharide catabolic process"/>
    <property type="evidence" value="ECO:0007669"/>
    <property type="project" value="UniProtKB-KW"/>
</dbReference>
<dbReference type="InterPro" id="IPR017853">
    <property type="entry name" value="GH"/>
</dbReference>
<dbReference type="GO" id="GO:0006032">
    <property type="term" value="P:chitin catabolic process"/>
    <property type="evidence" value="ECO:0007669"/>
    <property type="project" value="UniProtKB-KW"/>
</dbReference>
<evidence type="ECO:0000256" key="3">
    <source>
        <dbReference type="ARBA" id="ARBA00022801"/>
    </source>
</evidence>
<sequence>MFGIEMWGVALTVLTGLVVILPHSAFARVFDINRSNNVGLYWGQNSFGATHPGVPGQKAIEEYCSYDTSDIYLVSFLNIFNAGSDSPPGLNLANACETTFNDSSLLHCPDTGKGIKQCQEKGKIVLLSLGGAAGSYGFNNDEEAAQFADRIWDMFMGGKADRRPFEDAIIDGVDLDIEGGSSVGYSAFVHRLRERFAERPERKFYITAAPQCPFPDVYLGPIIDHSWLDMLFVQFYNNWCNAQYFPDRFNFDDWDKWAKTRSMNPDVKIYLGIPGSPQAAGTGYVDPEAISRIIPEIKNKYPTFGGVFMWDASQATQNRVGEKNYLDHINDILGQAVEQQVSEHHQEPETQPPHNEPEPKPETHHPHEEPEHKPETEASRKDETSSPVANPSLAPATPSQQGSTQEQPNQSLDSATAIEKAEPQTTSSSPISSISQNTDGSLISTPAGIPDTSSSSSDSPLSAAANSPTQSIHHSSISSSNEMSKTDDGGSNRIIPFSSSSPVSTPIKVVPQSSQEASSASVPVTIPPQSVAEPLVIGPENPSVKNNTGNLVMESMPPVGRTVCPVEGAECSDEGYTCNGHHFGTCVFGRWVMRKCSASPDVACFNVSPDLITCDWIKGRPLQTCDPASGSDNKSEAETQASSSRASQDEAPASVTEENSSSGNSTLDGTSSNGKPASISRLVGFARPVDHLAFVSEPSLMMLSRQATDFEMLWNLDPGLWNSPDGPRQAKMANNRVAGVAGRIQSPLQKILADGNKISGEDEIQVAPHVESNEITPMLAEFNFVPVSSNHEGTDMQVLLRVRTLSNNPIPASWRIGFELPKGYELRGTSRGQLIDPVDIEPDVKAIFSRRRARYRNVEEEENKEDPANQIQITTPLSNNGTESSPGNKLSVDQIVLEEFNQIQDLDGKVYEIRSIPELEPGSSMALSFQIHVVAEPLGVEMQMPDPFLAFITPY</sequence>
<dbReference type="PROSITE" id="PS01095">
    <property type="entry name" value="GH18_1"/>
    <property type="match status" value="1"/>
</dbReference>
<keyword evidence="6 8" id="KW-0326">Glycosidase</keyword>
<feature type="region of interest" description="Disordered" evidence="9">
    <location>
        <begin position="857"/>
        <end position="888"/>
    </location>
</feature>
<dbReference type="InterPro" id="IPR050542">
    <property type="entry name" value="Glycosyl_Hydrlase18_Chitinase"/>
</dbReference>
<feature type="region of interest" description="Disordered" evidence="9">
    <location>
        <begin position="339"/>
        <end position="522"/>
    </location>
</feature>
<dbReference type="GO" id="GO:0005576">
    <property type="term" value="C:extracellular region"/>
    <property type="evidence" value="ECO:0007669"/>
    <property type="project" value="TreeGrafter"/>
</dbReference>
<keyword evidence="7" id="KW-0624">Polysaccharide degradation</keyword>
<gene>
    <name evidence="12" type="primary">CHT2_2</name>
    <name evidence="12" type="ORF">H4219_001704</name>
</gene>
<feature type="compositionally biased region" description="Polar residues" evidence="9">
    <location>
        <begin position="511"/>
        <end position="522"/>
    </location>
</feature>
<feature type="chain" id="PRO_5040925439" description="chitinase" evidence="10">
    <location>
        <begin position="28"/>
        <end position="955"/>
    </location>
</feature>
<evidence type="ECO:0000256" key="2">
    <source>
        <dbReference type="ARBA" id="ARBA00012729"/>
    </source>
</evidence>
<protein>
    <recommendedName>
        <fullName evidence="2">chitinase</fullName>
        <ecNumber evidence="2">3.2.1.14</ecNumber>
    </recommendedName>
</protein>
<keyword evidence="5" id="KW-0119">Carbohydrate metabolism</keyword>
<dbReference type="CDD" id="cd02877">
    <property type="entry name" value="GH18_hevamine_XipI_class_III"/>
    <property type="match status" value="1"/>
</dbReference>
<evidence type="ECO:0000256" key="7">
    <source>
        <dbReference type="ARBA" id="ARBA00023326"/>
    </source>
</evidence>
<reference evidence="12" key="1">
    <citation type="submission" date="2022-07" db="EMBL/GenBank/DDBJ databases">
        <title>Phylogenomic reconstructions and comparative analyses of Kickxellomycotina fungi.</title>
        <authorList>
            <person name="Reynolds N.K."/>
            <person name="Stajich J.E."/>
            <person name="Barry K."/>
            <person name="Grigoriev I.V."/>
            <person name="Crous P."/>
            <person name="Smith M.E."/>
        </authorList>
    </citation>
    <scope>NUCLEOTIDE SEQUENCE</scope>
    <source>
        <strain evidence="12">NBRC 100468</strain>
    </source>
</reference>
<evidence type="ECO:0000259" key="11">
    <source>
        <dbReference type="PROSITE" id="PS51910"/>
    </source>
</evidence>
<feature type="compositionally biased region" description="Polar residues" evidence="9">
    <location>
        <begin position="656"/>
        <end position="674"/>
    </location>
</feature>
<comment type="caution">
    <text evidence="12">The sequence shown here is derived from an EMBL/GenBank/DDBJ whole genome shotgun (WGS) entry which is preliminary data.</text>
</comment>
<evidence type="ECO:0000256" key="6">
    <source>
        <dbReference type="ARBA" id="ARBA00023295"/>
    </source>
</evidence>